<dbReference type="InterPro" id="IPR033913">
    <property type="entry name" value="MTH1175_dom"/>
</dbReference>
<dbReference type="AlphaFoldDB" id="X1TK30"/>
<dbReference type="PANTHER" id="PTHR42983:SF1">
    <property type="entry name" value="IRON-MOLYBDENUM PROTEIN"/>
    <property type="match status" value="1"/>
</dbReference>
<evidence type="ECO:0000259" key="2">
    <source>
        <dbReference type="Pfam" id="PF02579"/>
    </source>
</evidence>
<feature type="domain" description="Dinitrogenase iron-molybdenum cofactor biosynthesis" evidence="2">
    <location>
        <begin position="3"/>
        <end position="92"/>
    </location>
</feature>
<reference evidence="3" key="1">
    <citation type="journal article" date="2014" name="Front. Microbiol.">
        <title>High frequency of phylogenetically diverse reductive dehalogenase-homologous genes in deep subseafloor sedimentary metagenomes.</title>
        <authorList>
            <person name="Kawai M."/>
            <person name="Futagami T."/>
            <person name="Toyoda A."/>
            <person name="Takaki Y."/>
            <person name="Nishi S."/>
            <person name="Hori S."/>
            <person name="Arai W."/>
            <person name="Tsubouchi T."/>
            <person name="Morono Y."/>
            <person name="Uchiyama I."/>
            <person name="Ito T."/>
            <person name="Fujiyama A."/>
            <person name="Inagaki F."/>
            <person name="Takami H."/>
        </authorList>
    </citation>
    <scope>NUCLEOTIDE SEQUENCE</scope>
    <source>
        <strain evidence="3">Expedition CK06-06</strain>
    </source>
</reference>
<organism evidence="3">
    <name type="scientific">marine sediment metagenome</name>
    <dbReference type="NCBI Taxonomy" id="412755"/>
    <lineage>
        <taxon>unclassified sequences</taxon>
        <taxon>metagenomes</taxon>
        <taxon>ecological metagenomes</taxon>
    </lineage>
</organism>
<dbReference type="EMBL" id="BARW01025165">
    <property type="protein sequence ID" value="GAJ05614.1"/>
    <property type="molecule type" value="Genomic_DNA"/>
</dbReference>
<dbReference type="PANTHER" id="PTHR42983">
    <property type="entry name" value="DINITROGENASE IRON-MOLYBDENUM COFACTOR PROTEIN-RELATED"/>
    <property type="match status" value="1"/>
</dbReference>
<dbReference type="SUPFAM" id="SSF53146">
    <property type="entry name" value="Nitrogenase accessory factor-like"/>
    <property type="match status" value="1"/>
</dbReference>
<dbReference type="Pfam" id="PF02579">
    <property type="entry name" value="Nitro_FeMo-Co"/>
    <property type="match status" value="1"/>
</dbReference>
<gene>
    <name evidence="3" type="ORF">S12H4_41315</name>
</gene>
<name>X1TK30_9ZZZZ</name>
<evidence type="ECO:0000313" key="3">
    <source>
        <dbReference type="EMBL" id="GAJ05614.1"/>
    </source>
</evidence>
<dbReference type="InterPro" id="IPR035205">
    <property type="entry name" value="DUF5320"/>
</dbReference>
<evidence type="ECO:0000256" key="1">
    <source>
        <dbReference type="SAM" id="MobiDB-lite"/>
    </source>
</evidence>
<dbReference type="InterPro" id="IPR003731">
    <property type="entry name" value="Di-Nase_FeMo-co_biosynth"/>
</dbReference>
<protein>
    <recommendedName>
        <fullName evidence="2">Dinitrogenase iron-molybdenum cofactor biosynthesis domain-containing protein</fullName>
    </recommendedName>
</protein>
<sequence>NLDAEVDPRFGRCQYFIIADPETMEFEVLENSSAMAGGGAGISTGQMIASKGVTAVLTGNCGPNAYQVLSAAGLQVITGVSGKVRDAVQAYKSGRFQASSQPNVADHFGMGGGAGGGMGMGRGMGRGMGGGMGGGMDMGRGMGMGAGMTPTVSPVPEPSNPEQELEALKAQSQMLAQQLIEIQRRIEQMGKK</sequence>
<proteinExistence type="predicted"/>
<comment type="caution">
    <text evidence="3">The sequence shown here is derived from an EMBL/GenBank/DDBJ whole genome shotgun (WGS) entry which is preliminary data.</text>
</comment>
<feature type="region of interest" description="Disordered" evidence="1">
    <location>
        <begin position="147"/>
        <end position="166"/>
    </location>
</feature>
<dbReference type="Pfam" id="PF17253">
    <property type="entry name" value="DUF5320"/>
    <property type="match status" value="1"/>
</dbReference>
<dbReference type="InterPro" id="IPR036105">
    <property type="entry name" value="DiNase_FeMo-co_biosyn_sf"/>
</dbReference>
<dbReference type="Gene3D" id="3.30.420.130">
    <property type="entry name" value="Dinitrogenase iron-molybdenum cofactor biosynthesis domain"/>
    <property type="match status" value="1"/>
</dbReference>
<feature type="non-terminal residue" evidence="3">
    <location>
        <position position="1"/>
    </location>
</feature>
<dbReference type="CDD" id="cd00851">
    <property type="entry name" value="MTH1175"/>
    <property type="match status" value="1"/>
</dbReference>
<accession>X1TK30</accession>